<dbReference type="InterPro" id="IPR004488">
    <property type="entry name" value="Mg/Co-transport_prot_CorA"/>
</dbReference>
<dbReference type="Proteomes" id="UP001165395">
    <property type="component" value="Unassembled WGS sequence"/>
</dbReference>
<keyword evidence="6 8" id="KW-1133">Transmembrane helix</keyword>
<dbReference type="Pfam" id="PF01544">
    <property type="entry name" value="CorA"/>
    <property type="match status" value="1"/>
</dbReference>
<sequence>MTKRHRTSRQKKQGLPPGTLVHIGKVHTQTPELDWVCYSADTVARQSPTPKSLPPKTVPSQTTWLNVYGLQDSDLLRKIGETYGLHPLVQEDILNTEQRPKVEIYDQYLYVVAHLFHPDEEGQLQAEQISFVLGDHWLLTVQERSTGLFAQVRNRLLANHSQQRKGGADYLLYALLDALVDHHFALIEKLSERIEDLEDRLMEERPSTEQLAAIYREKRQLAALRKVLWPLRECLNSLTRDDADFFTAETQLYLRDVYDHAVHALESLEALRDQIAGMLDIFVSTTSNLLNKDMRVLTVIATIFMPLTLITSLYGMNFKYMPELDWHWGYFAVLGVMAAMAIGMGVFFWKRRWI</sequence>
<keyword evidence="7 8" id="KW-0472">Membrane</keyword>
<evidence type="ECO:0000313" key="10">
    <source>
        <dbReference type="Proteomes" id="UP001165395"/>
    </source>
</evidence>
<dbReference type="Gene3D" id="3.30.460.20">
    <property type="entry name" value="CorA soluble domain-like"/>
    <property type="match status" value="1"/>
</dbReference>
<evidence type="ECO:0000256" key="1">
    <source>
        <dbReference type="ARBA" id="ARBA00004651"/>
    </source>
</evidence>
<dbReference type="EMBL" id="JAJBZT010000005">
    <property type="protein sequence ID" value="MCB6184036.1"/>
    <property type="molecule type" value="Genomic_DNA"/>
</dbReference>
<gene>
    <name evidence="8 9" type="primary">corA</name>
    <name evidence="9" type="ORF">LIN78_10815</name>
</gene>
<keyword evidence="10" id="KW-1185">Reference proteome</keyword>
<keyword evidence="3 8" id="KW-0813">Transport</keyword>
<organism evidence="9 10">
    <name type="scientific">Leeia speluncae</name>
    <dbReference type="NCBI Taxonomy" id="2884804"/>
    <lineage>
        <taxon>Bacteria</taxon>
        <taxon>Pseudomonadati</taxon>
        <taxon>Pseudomonadota</taxon>
        <taxon>Betaproteobacteria</taxon>
        <taxon>Neisseriales</taxon>
        <taxon>Leeiaceae</taxon>
        <taxon>Leeia</taxon>
    </lineage>
</organism>
<evidence type="ECO:0000256" key="7">
    <source>
        <dbReference type="ARBA" id="ARBA00023136"/>
    </source>
</evidence>
<comment type="similarity">
    <text evidence="2 8">Belongs to the CorA metal ion transporter (MIT) (TC 1.A.35) family.</text>
</comment>
<keyword evidence="8" id="KW-0460">Magnesium</keyword>
<evidence type="ECO:0000256" key="2">
    <source>
        <dbReference type="ARBA" id="ARBA00009765"/>
    </source>
</evidence>
<evidence type="ECO:0000313" key="9">
    <source>
        <dbReference type="EMBL" id="MCB6184036.1"/>
    </source>
</evidence>
<dbReference type="CDD" id="cd12828">
    <property type="entry name" value="TmCorA-like_1"/>
    <property type="match status" value="1"/>
</dbReference>
<name>A0ABS8D759_9NEIS</name>
<feature type="transmembrane region" description="Helical" evidence="8">
    <location>
        <begin position="328"/>
        <end position="349"/>
    </location>
</feature>
<accession>A0ABS8D759</accession>
<dbReference type="NCBIfam" id="TIGR00383">
    <property type="entry name" value="corA"/>
    <property type="match status" value="1"/>
</dbReference>
<keyword evidence="5 8" id="KW-0812">Transmembrane</keyword>
<comment type="caution">
    <text evidence="9">The sequence shown here is derived from an EMBL/GenBank/DDBJ whole genome shotgun (WGS) entry which is preliminary data.</text>
</comment>
<evidence type="ECO:0000256" key="3">
    <source>
        <dbReference type="ARBA" id="ARBA00022448"/>
    </source>
</evidence>
<proteinExistence type="inferred from homology"/>
<dbReference type="PANTHER" id="PTHR46494">
    <property type="entry name" value="CORA FAMILY METAL ION TRANSPORTER (EUROFUNG)"/>
    <property type="match status" value="1"/>
</dbReference>
<keyword evidence="8" id="KW-0406">Ion transport</keyword>
<dbReference type="RefSeq" id="WP_227180813.1">
    <property type="nucleotide sequence ID" value="NZ_JAJBZT010000005.1"/>
</dbReference>
<evidence type="ECO:0000256" key="4">
    <source>
        <dbReference type="ARBA" id="ARBA00022475"/>
    </source>
</evidence>
<dbReference type="PANTHER" id="PTHR46494:SF1">
    <property type="entry name" value="CORA FAMILY METAL ION TRANSPORTER (EUROFUNG)"/>
    <property type="match status" value="1"/>
</dbReference>
<dbReference type="InterPro" id="IPR002523">
    <property type="entry name" value="MgTranspt_CorA/ZnTranspt_ZntB"/>
</dbReference>
<keyword evidence="4 8" id="KW-1003">Cell membrane</keyword>
<feature type="transmembrane region" description="Helical" evidence="8">
    <location>
        <begin position="296"/>
        <end position="316"/>
    </location>
</feature>
<evidence type="ECO:0000256" key="8">
    <source>
        <dbReference type="RuleBase" id="RU362010"/>
    </source>
</evidence>
<dbReference type="InterPro" id="IPR045861">
    <property type="entry name" value="CorA_cytoplasmic_dom"/>
</dbReference>
<dbReference type="SUPFAM" id="SSF143865">
    <property type="entry name" value="CorA soluble domain-like"/>
    <property type="match status" value="1"/>
</dbReference>
<reference evidence="9" key="1">
    <citation type="submission" date="2021-10" db="EMBL/GenBank/DDBJ databases">
        <title>The complete genome sequence of Leeia sp. TBRC 13508.</title>
        <authorList>
            <person name="Charoenyingcharoen P."/>
            <person name="Yukphan P."/>
        </authorList>
    </citation>
    <scope>NUCLEOTIDE SEQUENCE</scope>
    <source>
        <strain evidence="9">TBRC 13508</strain>
    </source>
</reference>
<dbReference type="SUPFAM" id="SSF144083">
    <property type="entry name" value="Magnesium transport protein CorA, transmembrane region"/>
    <property type="match status" value="1"/>
</dbReference>
<dbReference type="Gene3D" id="1.20.58.340">
    <property type="entry name" value="Magnesium transport protein CorA, transmembrane region"/>
    <property type="match status" value="2"/>
</dbReference>
<dbReference type="InterPro" id="IPR045863">
    <property type="entry name" value="CorA_TM1_TM2"/>
</dbReference>
<evidence type="ECO:0000256" key="5">
    <source>
        <dbReference type="ARBA" id="ARBA00022692"/>
    </source>
</evidence>
<comment type="subcellular location">
    <subcellularLocation>
        <location evidence="1">Cell membrane</location>
        <topology evidence="1">Multi-pass membrane protein</topology>
    </subcellularLocation>
    <subcellularLocation>
        <location evidence="8">Membrane</location>
        <topology evidence="8">Multi-pass membrane protein</topology>
    </subcellularLocation>
</comment>
<comment type="function">
    <text evidence="8">Mediates influx of magnesium ions.</text>
</comment>
<evidence type="ECO:0000256" key="6">
    <source>
        <dbReference type="ARBA" id="ARBA00022989"/>
    </source>
</evidence>
<protein>
    <recommendedName>
        <fullName evidence="8">Magnesium transport protein CorA</fullName>
    </recommendedName>
</protein>